<keyword evidence="3" id="KW-1185">Reference proteome</keyword>
<reference evidence="2 3" key="1">
    <citation type="journal article" date="2014" name="Genome Biol. Evol.">
        <title>Comparative genomics and transcriptomics analyses reveal divergent lifestyle features of nematode endoparasitic fungus Hirsutella minnesotensis.</title>
        <authorList>
            <person name="Lai Y."/>
            <person name="Liu K."/>
            <person name="Zhang X."/>
            <person name="Zhang X."/>
            <person name="Li K."/>
            <person name="Wang N."/>
            <person name="Shu C."/>
            <person name="Wu Y."/>
            <person name="Wang C."/>
            <person name="Bushley K.E."/>
            <person name="Xiang M."/>
            <person name="Liu X."/>
        </authorList>
    </citation>
    <scope>NUCLEOTIDE SEQUENCE [LARGE SCALE GENOMIC DNA]</scope>
    <source>
        <strain evidence="2 3">3608</strain>
    </source>
</reference>
<evidence type="ECO:0000313" key="2">
    <source>
        <dbReference type="EMBL" id="KJZ71165.1"/>
    </source>
</evidence>
<dbReference type="Proteomes" id="UP000054481">
    <property type="component" value="Unassembled WGS sequence"/>
</dbReference>
<feature type="coiled-coil region" evidence="1">
    <location>
        <begin position="413"/>
        <end position="440"/>
    </location>
</feature>
<dbReference type="OrthoDB" id="4636359at2759"/>
<evidence type="ECO:0000256" key="1">
    <source>
        <dbReference type="SAM" id="Coils"/>
    </source>
</evidence>
<sequence length="458" mass="53327">MDAKEPSAHHDDNVQVAVKLMTDPHGDLLQDALGVLHFPKVQTDELGPFYDAKVHEHLVHWGKKQLPIPEGGSQSEDEFQSCCKRMALLIQDYIEKAISPDLAKAYTHLPLWTHPSLTADDLPGFQDIPPRPNPSPISFHALSEREQHRLCKAFLRFEITARFFRQASSNVTEGYHTNLFSDVKQPERLPPWSWNVLDRYECKRSAPWEIESLKCVAEYVCCLMGAALGRMSGIDDHNPQGSSCEPSGWSPRCPQLGESLFSSTSSDSVNNDFRPDCYLDVTTRIRVSWDNFVTMVGLWGLDQITFLLQSCTEFRDRYFEQATTNAVARRRRFWRIMDFIPPSLLGNKDDNDAVNLVWLKTDPKRIAGIYHDKRQSREFYPSFLGICRQRAWTFFDDERWYPAGCRLPIPSDIEEASVREKALRKKLEEIRQRRMARERREREEKFGREWWHELDFTW</sequence>
<proteinExistence type="predicted"/>
<evidence type="ECO:0000313" key="3">
    <source>
        <dbReference type="Proteomes" id="UP000054481"/>
    </source>
</evidence>
<accession>A0A0F7ZLJ0</accession>
<gene>
    <name evidence="2" type="ORF">HIM_09464</name>
</gene>
<protein>
    <submittedName>
        <fullName evidence="2">Uncharacterized protein</fullName>
    </submittedName>
</protein>
<keyword evidence="1" id="KW-0175">Coiled coil</keyword>
<dbReference type="EMBL" id="KQ030586">
    <property type="protein sequence ID" value="KJZ71165.1"/>
    <property type="molecule type" value="Genomic_DNA"/>
</dbReference>
<organism evidence="2 3">
    <name type="scientific">Hirsutella minnesotensis 3608</name>
    <dbReference type="NCBI Taxonomy" id="1043627"/>
    <lineage>
        <taxon>Eukaryota</taxon>
        <taxon>Fungi</taxon>
        <taxon>Dikarya</taxon>
        <taxon>Ascomycota</taxon>
        <taxon>Pezizomycotina</taxon>
        <taxon>Sordariomycetes</taxon>
        <taxon>Hypocreomycetidae</taxon>
        <taxon>Hypocreales</taxon>
        <taxon>Ophiocordycipitaceae</taxon>
        <taxon>Hirsutella</taxon>
    </lineage>
</organism>
<name>A0A0F7ZLJ0_9HYPO</name>
<dbReference type="AlphaFoldDB" id="A0A0F7ZLJ0"/>